<comment type="caution">
    <text evidence="1">The sequence shown here is derived from an EMBL/GenBank/DDBJ whole genome shotgun (WGS) entry which is preliminary data.</text>
</comment>
<keyword evidence="2" id="KW-1185">Reference proteome</keyword>
<dbReference type="EMBL" id="LXQA010058229">
    <property type="protein sequence ID" value="MCI05298.1"/>
    <property type="molecule type" value="Genomic_DNA"/>
</dbReference>
<dbReference type="Gene3D" id="2.40.70.10">
    <property type="entry name" value="Acid Proteases"/>
    <property type="match status" value="1"/>
</dbReference>
<protein>
    <submittedName>
        <fullName evidence="1">Uncharacterized protein</fullName>
    </submittedName>
</protein>
<feature type="non-terminal residue" evidence="1">
    <location>
        <position position="144"/>
    </location>
</feature>
<dbReference type="Pfam" id="PF08284">
    <property type="entry name" value="RVP_2"/>
    <property type="match status" value="1"/>
</dbReference>
<accession>A0A392NZV0</accession>
<organism evidence="1 2">
    <name type="scientific">Trifolium medium</name>
    <dbReference type="NCBI Taxonomy" id="97028"/>
    <lineage>
        <taxon>Eukaryota</taxon>
        <taxon>Viridiplantae</taxon>
        <taxon>Streptophyta</taxon>
        <taxon>Embryophyta</taxon>
        <taxon>Tracheophyta</taxon>
        <taxon>Spermatophyta</taxon>
        <taxon>Magnoliopsida</taxon>
        <taxon>eudicotyledons</taxon>
        <taxon>Gunneridae</taxon>
        <taxon>Pentapetalae</taxon>
        <taxon>rosids</taxon>
        <taxon>fabids</taxon>
        <taxon>Fabales</taxon>
        <taxon>Fabaceae</taxon>
        <taxon>Papilionoideae</taxon>
        <taxon>50 kb inversion clade</taxon>
        <taxon>NPAAA clade</taxon>
        <taxon>Hologalegina</taxon>
        <taxon>IRL clade</taxon>
        <taxon>Trifolieae</taxon>
        <taxon>Trifolium</taxon>
    </lineage>
</organism>
<dbReference type="SUPFAM" id="SSF50630">
    <property type="entry name" value="Acid proteases"/>
    <property type="match status" value="1"/>
</dbReference>
<dbReference type="AlphaFoldDB" id="A0A392NZV0"/>
<dbReference type="CDD" id="cd00303">
    <property type="entry name" value="retropepsin_like"/>
    <property type="match status" value="1"/>
</dbReference>
<reference evidence="1 2" key="1">
    <citation type="journal article" date="2018" name="Front. Plant Sci.">
        <title>Red Clover (Trifolium pratense) and Zigzag Clover (T. medium) - A Picture of Genomic Similarities and Differences.</title>
        <authorList>
            <person name="Dluhosova J."/>
            <person name="Istvanek J."/>
            <person name="Nedelnik J."/>
            <person name="Repkova J."/>
        </authorList>
    </citation>
    <scope>NUCLEOTIDE SEQUENCE [LARGE SCALE GENOMIC DNA]</scope>
    <source>
        <strain evidence="2">cv. 10/8</strain>
        <tissue evidence="1">Leaf</tissue>
    </source>
</reference>
<evidence type="ECO:0000313" key="1">
    <source>
        <dbReference type="EMBL" id="MCI05298.1"/>
    </source>
</evidence>
<sequence>MSGTQTTQTIRVLGQVEPHTVHVLVDGGSTLNFIQTQVARKLGLVHSPSPQLKVIVGNGEELLSNHVCRGVKLSIQGHNFEVDLHTLALSGIGIVLGTPWLKTLGPVLMNYGTLTMKFAHAQQQVELKGEQGPITSSISYNQLK</sequence>
<evidence type="ECO:0000313" key="2">
    <source>
        <dbReference type="Proteomes" id="UP000265520"/>
    </source>
</evidence>
<dbReference type="Proteomes" id="UP000265520">
    <property type="component" value="Unassembled WGS sequence"/>
</dbReference>
<proteinExistence type="predicted"/>
<dbReference type="InterPro" id="IPR021109">
    <property type="entry name" value="Peptidase_aspartic_dom_sf"/>
</dbReference>
<name>A0A392NZV0_9FABA</name>